<dbReference type="OrthoDB" id="3565018at2759"/>
<accession>A0A9P9CXM9</accession>
<evidence type="ECO:0000256" key="1">
    <source>
        <dbReference type="SAM" id="MobiDB-lite"/>
    </source>
</evidence>
<organism evidence="3 4">
    <name type="scientific">Dactylonectria macrodidyma</name>
    <dbReference type="NCBI Taxonomy" id="307937"/>
    <lineage>
        <taxon>Eukaryota</taxon>
        <taxon>Fungi</taxon>
        <taxon>Dikarya</taxon>
        <taxon>Ascomycota</taxon>
        <taxon>Pezizomycotina</taxon>
        <taxon>Sordariomycetes</taxon>
        <taxon>Hypocreomycetidae</taxon>
        <taxon>Hypocreales</taxon>
        <taxon>Nectriaceae</taxon>
        <taxon>Dactylonectria</taxon>
    </lineage>
</organism>
<reference evidence="3" key="1">
    <citation type="journal article" date="2021" name="Nat. Commun.">
        <title>Genetic determinants of endophytism in the Arabidopsis root mycobiome.</title>
        <authorList>
            <person name="Mesny F."/>
            <person name="Miyauchi S."/>
            <person name="Thiergart T."/>
            <person name="Pickel B."/>
            <person name="Atanasova L."/>
            <person name="Karlsson M."/>
            <person name="Huettel B."/>
            <person name="Barry K.W."/>
            <person name="Haridas S."/>
            <person name="Chen C."/>
            <person name="Bauer D."/>
            <person name="Andreopoulos W."/>
            <person name="Pangilinan J."/>
            <person name="LaButti K."/>
            <person name="Riley R."/>
            <person name="Lipzen A."/>
            <person name="Clum A."/>
            <person name="Drula E."/>
            <person name="Henrissat B."/>
            <person name="Kohler A."/>
            <person name="Grigoriev I.V."/>
            <person name="Martin F.M."/>
            <person name="Hacquard S."/>
        </authorList>
    </citation>
    <scope>NUCLEOTIDE SEQUENCE</scope>
    <source>
        <strain evidence="3">MPI-CAGE-AT-0147</strain>
    </source>
</reference>
<protein>
    <recommendedName>
        <fullName evidence="2">DUF7580 domain-containing protein</fullName>
    </recommendedName>
</protein>
<dbReference type="EMBL" id="JAGMUV010000056">
    <property type="protein sequence ID" value="KAH7108951.1"/>
    <property type="molecule type" value="Genomic_DNA"/>
</dbReference>
<gene>
    <name evidence="3" type="ORF">EDB81DRAFT_849432</name>
</gene>
<comment type="caution">
    <text evidence="3">The sequence shown here is derived from an EMBL/GenBank/DDBJ whole genome shotgun (WGS) entry which is preliminary data.</text>
</comment>
<dbReference type="InterPro" id="IPR056002">
    <property type="entry name" value="DUF7580"/>
</dbReference>
<evidence type="ECO:0000259" key="2">
    <source>
        <dbReference type="Pfam" id="PF24476"/>
    </source>
</evidence>
<sequence length="469" mass="52219">MVKIESRLDCLMYIIQQMDEMMASLMENLLIDINRKMSLPRGHHGSFSTRKRAKILQDLRNWNDDFKNLVEKAEVPADDNSFVVDKVKLRYNRNSCVSIRESLQSLHRAVQSGMNCDTEASHQATIELDWFGRDGSPARPFAVCLLHGPDSTPATPWRRFYAAGRAPKASSNGSLTSLLFTPPPPRSTRSPSPTKLISLSVTVEEESPSPALVLSNPSITDLCAEFQRPTTAVKSFGSLKDPTLIDGERFFSLSHVPSDSPEIVDAIPLKTILVGEVEQEPPSFLPLSAKQRYAMAASLAQAVLYLSDSPWLCDGWDKDQVKVFLEQNLSGHRSVSENPYLSCHFAGSPPASLSRVPEDILRRSIPNKIIFALGILLIELAVNEAFHESSFDAILEGDYLALRRKLDKVYREAGCLYGNAAQRCVNCEFLGHTSQIDFSLPRFRQQFHHTVIAPLQATYEVFSTLHGAA</sequence>
<feature type="domain" description="DUF7580" evidence="2">
    <location>
        <begin position="99"/>
        <end position="458"/>
    </location>
</feature>
<dbReference type="AlphaFoldDB" id="A0A9P9CXM9"/>
<dbReference type="PANTHER" id="PTHR35186">
    <property type="entry name" value="ANK_REP_REGION DOMAIN-CONTAINING PROTEIN"/>
    <property type="match status" value="1"/>
</dbReference>
<dbReference type="Pfam" id="PF24476">
    <property type="entry name" value="DUF7580"/>
    <property type="match status" value="1"/>
</dbReference>
<evidence type="ECO:0000313" key="3">
    <source>
        <dbReference type="EMBL" id="KAH7108951.1"/>
    </source>
</evidence>
<name>A0A9P9CXM9_9HYPO</name>
<feature type="region of interest" description="Disordered" evidence="1">
    <location>
        <begin position="170"/>
        <end position="193"/>
    </location>
</feature>
<proteinExistence type="predicted"/>
<dbReference type="PANTHER" id="PTHR35186:SF4">
    <property type="entry name" value="PRION-INHIBITION AND PROPAGATION HELO DOMAIN-CONTAINING PROTEIN"/>
    <property type="match status" value="1"/>
</dbReference>
<evidence type="ECO:0000313" key="4">
    <source>
        <dbReference type="Proteomes" id="UP000738349"/>
    </source>
</evidence>
<keyword evidence="4" id="KW-1185">Reference proteome</keyword>
<dbReference type="Proteomes" id="UP000738349">
    <property type="component" value="Unassembled WGS sequence"/>
</dbReference>